<dbReference type="InterPro" id="IPR027417">
    <property type="entry name" value="P-loop_NTPase"/>
</dbReference>
<organism evidence="3 4">
    <name type="scientific">Streptomyces acidiscabies</name>
    <dbReference type="NCBI Taxonomy" id="42234"/>
    <lineage>
        <taxon>Bacteria</taxon>
        <taxon>Bacillati</taxon>
        <taxon>Actinomycetota</taxon>
        <taxon>Actinomycetes</taxon>
        <taxon>Kitasatosporales</taxon>
        <taxon>Streptomycetaceae</taxon>
        <taxon>Streptomyces</taxon>
    </lineage>
</organism>
<dbReference type="OrthoDB" id="3861774at2"/>
<dbReference type="PANTHER" id="PTHR47691:SF3">
    <property type="entry name" value="HTH-TYPE TRANSCRIPTIONAL REGULATOR RV0890C-RELATED"/>
    <property type="match status" value="1"/>
</dbReference>
<feature type="domain" description="AAA+ ATPase" evidence="2">
    <location>
        <begin position="34"/>
        <end position="180"/>
    </location>
</feature>
<dbReference type="InterPro" id="IPR003593">
    <property type="entry name" value="AAA+_ATPase"/>
</dbReference>
<proteinExistence type="predicted"/>
<dbReference type="SUPFAM" id="SSF48452">
    <property type="entry name" value="TPR-like"/>
    <property type="match status" value="1"/>
</dbReference>
<dbReference type="Gene3D" id="1.25.40.10">
    <property type="entry name" value="Tetratricopeptide repeat domain"/>
    <property type="match status" value="1"/>
</dbReference>
<dbReference type="PANTHER" id="PTHR47691">
    <property type="entry name" value="REGULATOR-RELATED"/>
    <property type="match status" value="1"/>
</dbReference>
<evidence type="ECO:0000313" key="4">
    <source>
        <dbReference type="Proteomes" id="UP000037151"/>
    </source>
</evidence>
<feature type="region of interest" description="Disordered" evidence="1">
    <location>
        <begin position="626"/>
        <end position="650"/>
    </location>
</feature>
<dbReference type="AlphaFoldDB" id="A0A0L0KKI1"/>
<gene>
    <name evidence="3" type="ORF">IQ63_08305</name>
</gene>
<dbReference type="EMBL" id="JPPY01000046">
    <property type="protein sequence ID" value="KND38348.1"/>
    <property type="molecule type" value="Genomic_DNA"/>
</dbReference>
<dbReference type="PRINTS" id="PR00364">
    <property type="entry name" value="DISEASERSIST"/>
</dbReference>
<accession>A0A0L0KKI1</accession>
<dbReference type="InterPro" id="IPR011990">
    <property type="entry name" value="TPR-like_helical_dom_sf"/>
</dbReference>
<sequence length="650" mass="70547">MRVELPPEPVHFVNRYRERERVVRAVEEWRGSGRPLVVAFSGPAGLGKTELARLVARTVLDRYPDGVLTVDLDDHRVGGTLDPGDVLAQLLRSFGVEPALVEPQFKARCRQYWNLTADRRFVLLLDNARYASEVVPLLPASGACAVLVASPGPLYGLEDGAAVDLALPPLDEDAATELLELVARDPRLAEDPESVRALVHLCDGLPTALHVAGRWIRAHRLRPLARLLPELRGEWDEKGVPGVERVWDTAYGGLSHPASLLYRLLPHHPGPTFTPASATALLGLGEDACHAALEELHRAGLLNLDAGTSLRFPGPLHAHALRRGRADGEETDAGRVRVLRWYVRQAQRADLLVAGPRLTVGDTFPALPDTPDAEVDADWLYGERHALFACLRLAHARELDAEAVALAEPVWTYALDHPHQSDVVEVFRLAVDSAVRHGARADWIVRTRLQLARPLWESGRLDEAGRELDAAEAAAGLLGSGDKDARLRGSVAESKGMLLGVRGEWGAAVGEFEKSLAIHAAVPNPYGVLLQTYRIGEARARLGELEVARGLLTEARAAAVEQERERIAARISFALGGVVLRLGEVDEARELYEGALGRALRRGSQSEQARVHGALAELEAGAGREAEAAGHREAVERIRRKNGIGSKSAG</sequence>
<evidence type="ECO:0000256" key="1">
    <source>
        <dbReference type="SAM" id="MobiDB-lite"/>
    </source>
</evidence>
<dbReference type="PATRIC" id="fig|42234.21.peg.1714"/>
<evidence type="ECO:0000259" key="2">
    <source>
        <dbReference type="SMART" id="SM00382"/>
    </source>
</evidence>
<reference evidence="4" key="1">
    <citation type="submission" date="2014-07" db="EMBL/GenBank/DDBJ databases">
        <title>Genome sequencing of plant-pathogenic Streptomyces species.</title>
        <authorList>
            <person name="Harrison J."/>
            <person name="Sapp M."/>
            <person name="Thwaites R."/>
            <person name="Studholme D.J."/>
        </authorList>
    </citation>
    <scope>NUCLEOTIDE SEQUENCE [LARGE SCALE GENOMIC DNA]</scope>
    <source>
        <strain evidence="4">NCPPB 4445</strain>
    </source>
</reference>
<name>A0A0L0KKI1_9ACTN</name>
<evidence type="ECO:0000313" key="3">
    <source>
        <dbReference type="EMBL" id="KND38348.1"/>
    </source>
</evidence>
<dbReference type="SMART" id="SM00382">
    <property type="entry name" value="AAA"/>
    <property type="match status" value="1"/>
</dbReference>
<protein>
    <submittedName>
        <fullName evidence="3">Regulatory protein</fullName>
    </submittedName>
</protein>
<dbReference type="SUPFAM" id="SSF52540">
    <property type="entry name" value="P-loop containing nucleoside triphosphate hydrolases"/>
    <property type="match status" value="1"/>
</dbReference>
<dbReference type="Gene3D" id="3.40.50.300">
    <property type="entry name" value="P-loop containing nucleotide triphosphate hydrolases"/>
    <property type="match status" value="1"/>
</dbReference>
<dbReference type="Proteomes" id="UP000037151">
    <property type="component" value="Unassembled WGS sequence"/>
</dbReference>
<feature type="compositionally biased region" description="Basic and acidic residues" evidence="1">
    <location>
        <begin position="626"/>
        <end position="637"/>
    </location>
</feature>
<comment type="caution">
    <text evidence="3">The sequence shown here is derived from an EMBL/GenBank/DDBJ whole genome shotgun (WGS) entry which is preliminary data.</text>
</comment>
<dbReference type="GO" id="GO:0043531">
    <property type="term" value="F:ADP binding"/>
    <property type="evidence" value="ECO:0007669"/>
    <property type="project" value="InterPro"/>
</dbReference>
<dbReference type="RefSeq" id="WP_050370073.1">
    <property type="nucleotide sequence ID" value="NZ_KQ257808.1"/>
</dbReference>